<evidence type="ECO:0000256" key="4">
    <source>
        <dbReference type="ARBA" id="ARBA00022475"/>
    </source>
</evidence>
<evidence type="ECO:0000256" key="11">
    <source>
        <dbReference type="SAM" id="SignalP"/>
    </source>
</evidence>
<comment type="subcellular location">
    <subcellularLocation>
        <location evidence="10">Cell inner membrane</location>
    </subcellularLocation>
    <subcellularLocation>
        <location evidence="2">Cell membrane</location>
        <topology evidence="2">Single-pass membrane protein</topology>
    </subcellularLocation>
</comment>
<organism evidence="12 13">
    <name type="scientific">Methylophaga thiooxydans</name>
    <dbReference type="NCBI Taxonomy" id="392484"/>
    <lineage>
        <taxon>Bacteria</taxon>
        <taxon>Pseudomonadati</taxon>
        <taxon>Pseudomonadota</taxon>
        <taxon>Gammaproteobacteria</taxon>
        <taxon>Thiotrichales</taxon>
        <taxon>Piscirickettsiaceae</taxon>
        <taxon>Methylophaga</taxon>
    </lineage>
</organism>
<evidence type="ECO:0000256" key="8">
    <source>
        <dbReference type="ARBA" id="ARBA00022989"/>
    </source>
</evidence>
<sequence length="136" mass="15235">MNKVLTSISLLFSLIGASPLMAAESAAETSSIYYSIEEPFTINFLNQSQEKVRYLQIKVALMSHEPTVLDSAQHNLPMIQDALRTLFTEQGYDTVSTVAGREQLQQQALTKIRTLLQQETGSDGLEQIYFTSFILQ</sequence>
<evidence type="ECO:0000256" key="9">
    <source>
        <dbReference type="ARBA" id="ARBA00023136"/>
    </source>
</evidence>
<evidence type="ECO:0000256" key="5">
    <source>
        <dbReference type="ARBA" id="ARBA00022500"/>
    </source>
</evidence>
<comment type="caution">
    <text evidence="12">The sequence shown here is derived from an EMBL/GenBank/DDBJ whole genome shotgun (WGS) entry which is preliminary data.</text>
</comment>
<dbReference type="EMBL" id="JRQD01000002">
    <property type="protein sequence ID" value="KGM07349.1"/>
    <property type="molecule type" value="Genomic_DNA"/>
</dbReference>
<evidence type="ECO:0000256" key="1">
    <source>
        <dbReference type="ARBA" id="ARBA00002254"/>
    </source>
</evidence>
<dbReference type="GO" id="GO:0006935">
    <property type="term" value="P:chemotaxis"/>
    <property type="evidence" value="ECO:0007669"/>
    <property type="project" value="UniProtKB-KW"/>
</dbReference>
<feature type="signal peptide" evidence="11">
    <location>
        <begin position="1"/>
        <end position="22"/>
    </location>
</feature>
<feature type="chain" id="PRO_5001967307" description="Flagellar protein FliL" evidence="11">
    <location>
        <begin position="23"/>
        <end position="136"/>
    </location>
</feature>
<evidence type="ECO:0000256" key="3">
    <source>
        <dbReference type="ARBA" id="ARBA00008281"/>
    </source>
</evidence>
<dbReference type="GO" id="GO:0071978">
    <property type="term" value="P:bacterial-type flagellum-dependent swarming motility"/>
    <property type="evidence" value="ECO:0007669"/>
    <property type="project" value="TreeGrafter"/>
</dbReference>
<dbReference type="RefSeq" id="WP_036312553.1">
    <property type="nucleotide sequence ID" value="NZ_JRQD01000002.1"/>
</dbReference>
<comment type="function">
    <text evidence="1 10">Controls the rotational direction of flagella during chemotaxis.</text>
</comment>
<keyword evidence="12" id="KW-0966">Cell projection</keyword>
<gene>
    <name evidence="12" type="primary">fliL</name>
    <name evidence="12" type="ORF">LP43_0959</name>
</gene>
<proteinExistence type="inferred from homology"/>
<dbReference type="PANTHER" id="PTHR35091:SF2">
    <property type="entry name" value="FLAGELLAR PROTEIN FLIL"/>
    <property type="match status" value="1"/>
</dbReference>
<keyword evidence="4" id="KW-1003">Cell membrane</keyword>
<evidence type="ECO:0000313" key="12">
    <source>
        <dbReference type="EMBL" id="KGM07349.1"/>
    </source>
</evidence>
<keyword evidence="5 10" id="KW-0145">Chemotaxis</keyword>
<evidence type="ECO:0000256" key="7">
    <source>
        <dbReference type="ARBA" id="ARBA00022779"/>
    </source>
</evidence>
<dbReference type="InterPro" id="IPR005503">
    <property type="entry name" value="FliL"/>
</dbReference>
<dbReference type="PANTHER" id="PTHR35091">
    <property type="entry name" value="FLAGELLAR PROTEIN FLIL"/>
    <property type="match status" value="1"/>
</dbReference>
<keyword evidence="12" id="KW-0282">Flagellum</keyword>
<dbReference type="STRING" id="392484.LP43_0959"/>
<dbReference type="Pfam" id="PF03748">
    <property type="entry name" value="FliL"/>
    <property type="match status" value="1"/>
</dbReference>
<evidence type="ECO:0000256" key="6">
    <source>
        <dbReference type="ARBA" id="ARBA00022692"/>
    </source>
</evidence>
<dbReference type="AlphaFoldDB" id="A0A0A0BJS2"/>
<dbReference type="Proteomes" id="UP000029999">
    <property type="component" value="Unassembled WGS sequence"/>
</dbReference>
<reference evidence="12 13" key="1">
    <citation type="submission" date="2014-09" db="EMBL/GenBank/DDBJ databases">
        <authorList>
            <person name="Grob C."/>
            <person name="Taubert M."/>
            <person name="Howat A.M."/>
            <person name="Burns O.J."/>
            <person name="Dixon J.L."/>
            <person name="Chen Y."/>
            <person name="Murrell J.C."/>
        </authorList>
    </citation>
    <scope>NUCLEOTIDE SEQUENCE [LARGE SCALE GENOMIC DNA]</scope>
    <source>
        <strain evidence="12">L4</strain>
    </source>
</reference>
<keyword evidence="9 10" id="KW-0472">Membrane</keyword>
<keyword evidence="10" id="KW-0997">Cell inner membrane</keyword>
<comment type="similarity">
    <text evidence="3 10">Belongs to the FliL family.</text>
</comment>
<protein>
    <recommendedName>
        <fullName evidence="10">Flagellar protein FliL</fullName>
    </recommendedName>
</protein>
<name>A0A0A0BJS2_9GAMM</name>
<evidence type="ECO:0000313" key="13">
    <source>
        <dbReference type="Proteomes" id="UP000029999"/>
    </source>
</evidence>
<keyword evidence="6" id="KW-0812">Transmembrane</keyword>
<accession>A0A0A0BJS2</accession>
<dbReference type="GO" id="GO:0009425">
    <property type="term" value="C:bacterial-type flagellum basal body"/>
    <property type="evidence" value="ECO:0007669"/>
    <property type="project" value="InterPro"/>
</dbReference>
<evidence type="ECO:0000256" key="2">
    <source>
        <dbReference type="ARBA" id="ARBA00004162"/>
    </source>
</evidence>
<dbReference type="GO" id="GO:0005886">
    <property type="term" value="C:plasma membrane"/>
    <property type="evidence" value="ECO:0007669"/>
    <property type="project" value="UniProtKB-SubCell"/>
</dbReference>
<keyword evidence="8" id="KW-1133">Transmembrane helix</keyword>
<keyword evidence="11" id="KW-0732">Signal</keyword>
<keyword evidence="7 10" id="KW-0283">Flagellar rotation</keyword>
<evidence type="ECO:0000256" key="10">
    <source>
        <dbReference type="RuleBase" id="RU364125"/>
    </source>
</evidence>
<keyword evidence="12" id="KW-0969">Cilium</keyword>